<keyword evidence="8" id="KW-0449">Lipoprotein</keyword>
<dbReference type="InterPro" id="IPR036312">
    <property type="entry name" value="Bifun_inhib/LTP/seed_sf"/>
</dbReference>
<feature type="transmembrane region" description="Helical" evidence="10">
    <location>
        <begin position="189"/>
        <end position="208"/>
    </location>
</feature>
<feature type="chain" id="PRO_5043484350" description="Bifunctional inhibitor/plant lipid transfer protein/seed storage helical domain-containing protein" evidence="11">
    <location>
        <begin position="21"/>
        <end position="209"/>
    </location>
</feature>
<evidence type="ECO:0000256" key="2">
    <source>
        <dbReference type="ARBA" id="ARBA00009748"/>
    </source>
</evidence>
<dbReference type="AlphaFoldDB" id="A0AAV5M2R8"/>
<dbReference type="GO" id="GO:0005886">
    <property type="term" value="C:plasma membrane"/>
    <property type="evidence" value="ECO:0007669"/>
    <property type="project" value="UniProtKB-SubCell"/>
</dbReference>
<dbReference type="Pfam" id="PF14368">
    <property type="entry name" value="LTP_2"/>
    <property type="match status" value="1"/>
</dbReference>
<dbReference type="SUPFAM" id="SSF47699">
    <property type="entry name" value="Bifunctional inhibitor/lipid-transfer protein/seed storage 2S albumin"/>
    <property type="match status" value="1"/>
</dbReference>
<protein>
    <recommendedName>
        <fullName evidence="12">Bifunctional inhibitor/plant lipid transfer protein/seed storage helical domain-containing protein</fullName>
    </recommendedName>
</protein>
<feature type="domain" description="Bifunctional inhibitor/plant lipid transfer protein/seed storage helical" evidence="12">
    <location>
        <begin position="50"/>
        <end position="128"/>
    </location>
</feature>
<dbReference type="Gene3D" id="1.10.110.10">
    <property type="entry name" value="Plant lipid-transfer and hydrophobic proteins"/>
    <property type="match status" value="1"/>
</dbReference>
<sequence>MPRISFVVYILTCLAALATSARPRHHDPQESSLPAPVRSPNLAPGPSVDCSSAMYDLVDCIGYLSYGSNDTKPEKSCCSGFKSMMKVAEQCICEAIKSSRGMGIELNLTRAASLPSDCGVSAPPISTCGISLSPSTAPSAAPSAAPPIPVPATSPPNKEPLVPEPATPEIVPGTTPSPSPLPHAGAHGLSTPFSLLLAMLLASFFYLAM</sequence>
<evidence type="ECO:0000256" key="8">
    <source>
        <dbReference type="ARBA" id="ARBA00023288"/>
    </source>
</evidence>
<dbReference type="Proteomes" id="UP001054252">
    <property type="component" value="Unassembled WGS sequence"/>
</dbReference>
<gene>
    <name evidence="13" type="ORF">SLEP1_g51287</name>
</gene>
<comment type="caution">
    <text evidence="13">The sequence shown here is derived from an EMBL/GenBank/DDBJ whole genome shotgun (WGS) entry which is preliminary data.</text>
</comment>
<dbReference type="CDD" id="cd00010">
    <property type="entry name" value="AAI_LTSS"/>
    <property type="match status" value="1"/>
</dbReference>
<evidence type="ECO:0000256" key="10">
    <source>
        <dbReference type="SAM" id="Phobius"/>
    </source>
</evidence>
<evidence type="ECO:0000256" key="6">
    <source>
        <dbReference type="ARBA" id="ARBA00023157"/>
    </source>
</evidence>
<keyword evidence="14" id="KW-1185">Reference proteome</keyword>
<keyword evidence="3" id="KW-1003">Cell membrane</keyword>
<dbReference type="EMBL" id="BPVZ01000176">
    <property type="protein sequence ID" value="GKV44060.1"/>
    <property type="molecule type" value="Genomic_DNA"/>
</dbReference>
<dbReference type="GO" id="GO:0008289">
    <property type="term" value="F:lipid binding"/>
    <property type="evidence" value="ECO:0007669"/>
    <property type="project" value="InterPro"/>
</dbReference>
<evidence type="ECO:0000256" key="5">
    <source>
        <dbReference type="ARBA" id="ARBA00022729"/>
    </source>
</evidence>
<keyword evidence="4" id="KW-0336">GPI-anchor</keyword>
<keyword evidence="10" id="KW-0472">Membrane</keyword>
<accession>A0AAV5M2R8</accession>
<organism evidence="13 14">
    <name type="scientific">Rubroshorea leprosula</name>
    <dbReference type="NCBI Taxonomy" id="152421"/>
    <lineage>
        <taxon>Eukaryota</taxon>
        <taxon>Viridiplantae</taxon>
        <taxon>Streptophyta</taxon>
        <taxon>Embryophyta</taxon>
        <taxon>Tracheophyta</taxon>
        <taxon>Spermatophyta</taxon>
        <taxon>Magnoliopsida</taxon>
        <taxon>eudicotyledons</taxon>
        <taxon>Gunneridae</taxon>
        <taxon>Pentapetalae</taxon>
        <taxon>rosids</taxon>
        <taxon>malvids</taxon>
        <taxon>Malvales</taxon>
        <taxon>Dipterocarpaceae</taxon>
        <taxon>Rubroshorea</taxon>
    </lineage>
</organism>
<keyword evidence="10" id="KW-1133">Transmembrane helix</keyword>
<dbReference type="FunFam" id="1.10.110.10:FF:000001">
    <property type="entry name" value="Bifunctional inhibitor/lipid-transfer protein/seed storage 2S albumin superfamily protein"/>
    <property type="match status" value="1"/>
</dbReference>
<keyword evidence="10" id="KW-0812">Transmembrane</keyword>
<evidence type="ECO:0000256" key="9">
    <source>
        <dbReference type="SAM" id="MobiDB-lite"/>
    </source>
</evidence>
<dbReference type="InterPro" id="IPR043325">
    <property type="entry name" value="LTSS"/>
</dbReference>
<evidence type="ECO:0000259" key="12">
    <source>
        <dbReference type="SMART" id="SM00499"/>
    </source>
</evidence>
<dbReference type="InterPro" id="IPR000528">
    <property type="entry name" value="Plant_nsLTP"/>
</dbReference>
<dbReference type="PANTHER" id="PTHR33044">
    <property type="entry name" value="BIFUNCTIONAL INHIBITOR/LIPID-TRANSFER PROTEIN/SEED STORAGE 2S ALBUMIN SUPERFAMILY PROTEIN-RELATED"/>
    <property type="match status" value="1"/>
</dbReference>
<dbReference type="SMART" id="SM00499">
    <property type="entry name" value="AAI"/>
    <property type="match status" value="1"/>
</dbReference>
<dbReference type="InterPro" id="IPR016140">
    <property type="entry name" value="Bifunc_inhib/LTP/seed_store"/>
</dbReference>
<evidence type="ECO:0000256" key="7">
    <source>
        <dbReference type="ARBA" id="ARBA00023180"/>
    </source>
</evidence>
<evidence type="ECO:0000256" key="1">
    <source>
        <dbReference type="ARBA" id="ARBA00004609"/>
    </source>
</evidence>
<evidence type="ECO:0000256" key="3">
    <source>
        <dbReference type="ARBA" id="ARBA00022475"/>
    </source>
</evidence>
<comment type="similarity">
    <text evidence="2">Belongs to the plant LTP family.</text>
</comment>
<proteinExistence type="inferred from homology"/>
<name>A0AAV5M2R8_9ROSI</name>
<keyword evidence="7" id="KW-0325">Glycoprotein</keyword>
<evidence type="ECO:0000256" key="11">
    <source>
        <dbReference type="SAM" id="SignalP"/>
    </source>
</evidence>
<evidence type="ECO:0000313" key="13">
    <source>
        <dbReference type="EMBL" id="GKV44060.1"/>
    </source>
</evidence>
<evidence type="ECO:0000256" key="4">
    <source>
        <dbReference type="ARBA" id="ARBA00022622"/>
    </source>
</evidence>
<keyword evidence="5 11" id="KW-0732">Signal</keyword>
<feature type="signal peptide" evidence="11">
    <location>
        <begin position="1"/>
        <end position="20"/>
    </location>
</feature>
<dbReference type="GO" id="GO:0098552">
    <property type="term" value="C:side of membrane"/>
    <property type="evidence" value="ECO:0007669"/>
    <property type="project" value="UniProtKB-KW"/>
</dbReference>
<evidence type="ECO:0000313" key="14">
    <source>
        <dbReference type="Proteomes" id="UP001054252"/>
    </source>
</evidence>
<keyword evidence="6" id="KW-1015">Disulfide bond</keyword>
<reference evidence="13 14" key="1">
    <citation type="journal article" date="2021" name="Commun. Biol.">
        <title>The genome of Shorea leprosula (Dipterocarpaceae) highlights the ecological relevance of drought in aseasonal tropical rainforests.</title>
        <authorList>
            <person name="Ng K.K.S."/>
            <person name="Kobayashi M.J."/>
            <person name="Fawcett J.A."/>
            <person name="Hatakeyama M."/>
            <person name="Paape T."/>
            <person name="Ng C.H."/>
            <person name="Ang C.C."/>
            <person name="Tnah L.H."/>
            <person name="Lee C.T."/>
            <person name="Nishiyama T."/>
            <person name="Sese J."/>
            <person name="O'Brien M.J."/>
            <person name="Copetti D."/>
            <person name="Mohd Noor M.I."/>
            <person name="Ong R.C."/>
            <person name="Putra M."/>
            <person name="Sireger I.Z."/>
            <person name="Indrioko S."/>
            <person name="Kosugi Y."/>
            <person name="Izuno A."/>
            <person name="Isagi Y."/>
            <person name="Lee S.L."/>
            <person name="Shimizu K.K."/>
        </authorList>
    </citation>
    <scope>NUCLEOTIDE SEQUENCE [LARGE SCALE GENOMIC DNA]</scope>
    <source>
        <strain evidence="13">214</strain>
    </source>
</reference>
<dbReference type="PRINTS" id="PR00382">
    <property type="entry name" value="LIPIDTRNSFER"/>
</dbReference>
<dbReference type="GO" id="GO:0006869">
    <property type="term" value="P:lipid transport"/>
    <property type="evidence" value="ECO:0007669"/>
    <property type="project" value="InterPro"/>
</dbReference>
<comment type="subcellular location">
    <subcellularLocation>
        <location evidence="1">Cell membrane</location>
        <topology evidence="1">Lipid-anchor</topology>
        <topology evidence="1">GPI-anchor</topology>
    </subcellularLocation>
</comment>
<feature type="region of interest" description="Disordered" evidence="9">
    <location>
        <begin position="139"/>
        <end position="183"/>
    </location>
</feature>
<feature type="compositionally biased region" description="Pro residues" evidence="9">
    <location>
        <begin position="144"/>
        <end position="166"/>
    </location>
</feature>